<proteinExistence type="predicted"/>
<organism evidence="2 3">
    <name type="scientific">Nocardia jiangxiensis</name>
    <dbReference type="NCBI Taxonomy" id="282685"/>
    <lineage>
        <taxon>Bacteria</taxon>
        <taxon>Bacillati</taxon>
        <taxon>Actinomycetota</taxon>
        <taxon>Actinomycetes</taxon>
        <taxon>Mycobacteriales</taxon>
        <taxon>Nocardiaceae</taxon>
        <taxon>Nocardia</taxon>
    </lineage>
</organism>
<dbReference type="RefSeq" id="WP_387403529.1">
    <property type="nucleotide sequence ID" value="NZ_JBIAQY010000003.1"/>
</dbReference>
<dbReference type="SUPFAM" id="SSF47413">
    <property type="entry name" value="lambda repressor-like DNA-binding domains"/>
    <property type="match status" value="1"/>
</dbReference>
<reference evidence="2 3" key="1">
    <citation type="submission" date="2024-10" db="EMBL/GenBank/DDBJ databases">
        <title>The Natural Products Discovery Center: Release of the First 8490 Sequenced Strains for Exploring Actinobacteria Biosynthetic Diversity.</title>
        <authorList>
            <person name="Kalkreuter E."/>
            <person name="Kautsar S.A."/>
            <person name="Yang D."/>
            <person name="Bader C.D."/>
            <person name="Teijaro C.N."/>
            <person name="Fluegel L."/>
            <person name="Davis C.M."/>
            <person name="Simpson J.R."/>
            <person name="Lauterbach L."/>
            <person name="Steele A.D."/>
            <person name="Gui C."/>
            <person name="Meng S."/>
            <person name="Li G."/>
            <person name="Viehrig K."/>
            <person name="Ye F."/>
            <person name="Su P."/>
            <person name="Kiefer A.F."/>
            <person name="Nichols A."/>
            <person name="Cepeda A.J."/>
            <person name="Yan W."/>
            <person name="Fan B."/>
            <person name="Jiang Y."/>
            <person name="Adhikari A."/>
            <person name="Zheng C.-J."/>
            <person name="Schuster L."/>
            <person name="Cowan T.M."/>
            <person name="Smanski M.J."/>
            <person name="Chevrette M.G."/>
            <person name="De Carvalho L.P.S."/>
            <person name="Shen B."/>
        </authorList>
    </citation>
    <scope>NUCLEOTIDE SEQUENCE [LARGE SCALE GENOMIC DNA]</scope>
    <source>
        <strain evidence="2 3">NPDC002593</strain>
    </source>
</reference>
<dbReference type="Proteomes" id="UP001601992">
    <property type="component" value="Unassembled WGS sequence"/>
</dbReference>
<comment type="caution">
    <text evidence="2">The sequence shown here is derived from an EMBL/GenBank/DDBJ whole genome shotgun (WGS) entry which is preliminary data.</text>
</comment>
<dbReference type="InterPro" id="IPR001387">
    <property type="entry name" value="Cro/C1-type_HTH"/>
</dbReference>
<sequence length="99" mass="10826">MAQPNSSDLAGRTIGERIQIIRTRTGKSRAVVAGLVGRSEDWLRDVEKGRLQNPPPLDMLLQLAQVLGVRDLTEIDALSPSLAKSRIRVGDPRRQADSA</sequence>
<protein>
    <submittedName>
        <fullName evidence="2">Helix-turn-helix domain-containing protein</fullName>
    </submittedName>
</protein>
<accession>A0ABW6RX57</accession>
<evidence type="ECO:0000313" key="3">
    <source>
        <dbReference type="Proteomes" id="UP001601992"/>
    </source>
</evidence>
<gene>
    <name evidence="2" type="ORF">ACFYXQ_12580</name>
</gene>
<dbReference type="Pfam" id="PF13560">
    <property type="entry name" value="HTH_31"/>
    <property type="match status" value="1"/>
</dbReference>
<evidence type="ECO:0000313" key="2">
    <source>
        <dbReference type="EMBL" id="MFF3568601.1"/>
    </source>
</evidence>
<dbReference type="EMBL" id="JBIAQY010000003">
    <property type="protein sequence ID" value="MFF3568601.1"/>
    <property type="molecule type" value="Genomic_DNA"/>
</dbReference>
<dbReference type="CDD" id="cd00093">
    <property type="entry name" value="HTH_XRE"/>
    <property type="match status" value="1"/>
</dbReference>
<name>A0ABW6RX57_9NOCA</name>
<dbReference type="SMART" id="SM00530">
    <property type="entry name" value="HTH_XRE"/>
    <property type="match status" value="1"/>
</dbReference>
<keyword evidence="3" id="KW-1185">Reference proteome</keyword>
<feature type="domain" description="HTH cro/C1-type" evidence="1">
    <location>
        <begin position="17"/>
        <end position="74"/>
    </location>
</feature>
<evidence type="ECO:0000259" key="1">
    <source>
        <dbReference type="SMART" id="SM00530"/>
    </source>
</evidence>
<dbReference type="InterPro" id="IPR010982">
    <property type="entry name" value="Lambda_DNA-bd_dom_sf"/>
</dbReference>
<dbReference type="Gene3D" id="1.10.260.40">
    <property type="entry name" value="lambda repressor-like DNA-binding domains"/>
    <property type="match status" value="1"/>
</dbReference>